<reference evidence="2 4" key="2">
    <citation type="submission" date="2018-11" db="EMBL/GenBank/DDBJ databases">
        <title>Bradyrhizobium sp. nov., isolated from effective nodules of peanut in China.</title>
        <authorList>
            <person name="Li Y."/>
        </authorList>
    </citation>
    <scope>NUCLEOTIDE SEQUENCE [LARGE SCALE GENOMIC DNA]</scope>
    <source>
        <strain evidence="2 4">CCBAU 51770</strain>
    </source>
</reference>
<evidence type="ECO:0000313" key="3">
    <source>
        <dbReference type="EMBL" id="RXH41935.1"/>
    </source>
</evidence>
<dbReference type="EMBL" id="RKMK01000001">
    <property type="protein sequence ID" value="RXH03314.1"/>
    <property type="molecule type" value="Genomic_DNA"/>
</dbReference>
<dbReference type="Proteomes" id="UP000290565">
    <property type="component" value="Unassembled WGS sequence"/>
</dbReference>
<proteinExistence type="predicted"/>
<sequence length="138" mass="15192">MVGLLIIFVLLAIGFAAGYGTRELISRKRHAEYLHLQPYVSPALRTGRPSSDESTRTRYATPQPAMTEQVNYDMPQSFKPVSIREPKPVKSKSGPAGASLRLIEPQSSKPDTGSLQSVDIEQSLEELVGLLLRKRQGS</sequence>
<dbReference type="AlphaFoldDB" id="A0A4Q0R097"/>
<evidence type="ECO:0000313" key="4">
    <source>
        <dbReference type="Proteomes" id="UP000290174"/>
    </source>
</evidence>
<organism evidence="2 4">
    <name type="scientific">Bradyrhizobium zhanjiangense</name>
    <dbReference type="NCBI Taxonomy" id="1325107"/>
    <lineage>
        <taxon>Bacteria</taxon>
        <taxon>Pseudomonadati</taxon>
        <taxon>Pseudomonadota</taxon>
        <taxon>Alphaproteobacteria</taxon>
        <taxon>Hyphomicrobiales</taxon>
        <taxon>Nitrobacteraceae</taxon>
        <taxon>Bradyrhizobium</taxon>
    </lineage>
</organism>
<dbReference type="RefSeq" id="WP_128935690.1">
    <property type="nucleotide sequence ID" value="NZ_CP022221.1"/>
</dbReference>
<gene>
    <name evidence="2" type="ORF">EAS61_02245</name>
    <name evidence="3" type="ORF">XH94_04600</name>
</gene>
<dbReference type="Proteomes" id="UP000290174">
    <property type="component" value="Unassembled WGS sequence"/>
</dbReference>
<protein>
    <submittedName>
        <fullName evidence="2">Uncharacterized protein</fullName>
    </submittedName>
</protein>
<evidence type="ECO:0000256" key="1">
    <source>
        <dbReference type="SAM" id="MobiDB-lite"/>
    </source>
</evidence>
<name>A0A4Q0R097_9BRAD</name>
<feature type="region of interest" description="Disordered" evidence="1">
    <location>
        <begin position="42"/>
        <end position="117"/>
    </location>
</feature>
<feature type="compositionally biased region" description="Polar residues" evidence="1">
    <location>
        <begin position="57"/>
        <end position="70"/>
    </location>
</feature>
<evidence type="ECO:0000313" key="5">
    <source>
        <dbReference type="Proteomes" id="UP000290565"/>
    </source>
</evidence>
<evidence type="ECO:0000313" key="2">
    <source>
        <dbReference type="EMBL" id="RXH03314.1"/>
    </source>
</evidence>
<reference evidence="3 5" key="1">
    <citation type="submission" date="2015-04" db="EMBL/GenBank/DDBJ databases">
        <title>Comparative genomics of rhizobia nodulating Arachis hypogaea in China.</title>
        <authorList>
            <person name="Li Y."/>
        </authorList>
    </citation>
    <scope>NUCLEOTIDE SEQUENCE [LARGE SCALE GENOMIC DNA]</scope>
    <source>
        <strain evidence="3 5">CCBAU 51787</strain>
    </source>
</reference>
<comment type="caution">
    <text evidence="2">The sequence shown here is derived from an EMBL/GenBank/DDBJ whole genome shotgun (WGS) entry which is preliminary data.</text>
</comment>
<dbReference type="EMBL" id="LBJM01000010">
    <property type="protein sequence ID" value="RXH41935.1"/>
    <property type="molecule type" value="Genomic_DNA"/>
</dbReference>
<accession>A0A4Q0SPR8</accession>
<accession>A0A4Q0R097</accession>
<feature type="compositionally biased region" description="Polar residues" evidence="1">
    <location>
        <begin position="105"/>
        <end position="117"/>
    </location>
</feature>